<dbReference type="SUPFAM" id="SSF53383">
    <property type="entry name" value="PLP-dependent transferases"/>
    <property type="match status" value="1"/>
</dbReference>
<evidence type="ECO:0000256" key="6">
    <source>
        <dbReference type="ARBA" id="ARBA00023125"/>
    </source>
</evidence>
<dbReference type="CDD" id="cd07377">
    <property type="entry name" value="WHTH_GntR"/>
    <property type="match status" value="1"/>
</dbReference>
<dbReference type="PANTHER" id="PTHR46577">
    <property type="entry name" value="HTH-TYPE TRANSCRIPTIONAL REGULATORY PROTEIN GABR"/>
    <property type="match status" value="1"/>
</dbReference>
<dbReference type="InterPro" id="IPR015424">
    <property type="entry name" value="PyrdxlP-dep_Trfase"/>
</dbReference>
<dbReference type="InterPro" id="IPR000524">
    <property type="entry name" value="Tscrpt_reg_HTH_GntR"/>
</dbReference>
<gene>
    <name evidence="9" type="ORF">GCM10007968_14300</name>
</gene>
<dbReference type="PROSITE" id="PS50949">
    <property type="entry name" value="HTH_GNTR"/>
    <property type="match status" value="1"/>
</dbReference>
<dbReference type="PANTHER" id="PTHR46577:SF1">
    <property type="entry name" value="HTH-TYPE TRANSCRIPTIONAL REGULATORY PROTEIN GABR"/>
    <property type="match status" value="1"/>
</dbReference>
<dbReference type="GO" id="GO:0030170">
    <property type="term" value="F:pyridoxal phosphate binding"/>
    <property type="evidence" value="ECO:0007669"/>
    <property type="project" value="InterPro"/>
</dbReference>
<dbReference type="Pfam" id="PF00392">
    <property type="entry name" value="GntR"/>
    <property type="match status" value="1"/>
</dbReference>
<dbReference type="CDD" id="cd00609">
    <property type="entry name" value="AAT_like"/>
    <property type="match status" value="1"/>
</dbReference>
<reference evidence="9" key="1">
    <citation type="journal article" date="2014" name="Int. J. Syst. Evol. Microbiol.">
        <title>Complete genome sequence of Corynebacterium casei LMG S-19264T (=DSM 44701T), isolated from a smear-ripened cheese.</title>
        <authorList>
            <consortium name="US DOE Joint Genome Institute (JGI-PGF)"/>
            <person name="Walter F."/>
            <person name="Albersmeier A."/>
            <person name="Kalinowski J."/>
            <person name="Ruckert C."/>
        </authorList>
    </citation>
    <scope>NUCLEOTIDE SEQUENCE</scope>
    <source>
        <strain evidence="9">JCM 15325</strain>
    </source>
</reference>
<accession>A0A917S1N2</accession>
<evidence type="ECO:0000313" key="10">
    <source>
        <dbReference type="Proteomes" id="UP000654670"/>
    </source>
</evidence>
<dbReference type="GO" id="GO:0008483">
    <property type="term" value="F:transaminase activity"/>
    <property type="evidence" value="ECO:0007669"/>
    <property type="project" value="UniProtKB-KW"/>
</dbReference>
<dbReference type="GO" id="GO:0003700">
    <property type="term" value="F:DNA-binding transcription factor activity"/>
    <property type="evidence" value="ECO:0007669"/>
    <property type="project" value="InterPro"/>
</dbReference>
<dbReference type="InterPro" id="IPR036388">
    <property type="entry name" value="WH-like_DNA-bd_sf"/>
</dbReference>
<evidence type="ECO:0000259" key="8">
    <source>
        <dbReference type="PROSITE" id="PS50949"/>
    </source>
</evidence>
<reference evidence="9" key="2">
    <citation type="submission" date="2020-09" db="EMBL/GenBank/DDBJ databases">
        <authorList>
            <person name="Sun Q."/>
            <person name="Ohkuma M."/>
        </authorList>
    </citation>
    <scope>NUCLEOTIDE SEQUENCE</scope>
    <source>
        <strain evidence="9">JCM 15325</strain>
    </source>
</reference>
<dbReference type="Pfam" id="PF00155">
    <property type="entry name" value="Aminotran_1_2"/>
    <property type="match status" value="1"/>
</dbReference>
<dbReference type="RefSeq" id="WP_188802410.1">
    <property type="nucleotide sequence ID" value="NZ_BMOK01000005.1"/>
</dbReference>
<dbReference type="GO" id="GO:0003677">
    <property type="term" value="F:DNA binding"/>
    <property type="evidence" value="ECO:0007669"/>
    <property type="project" value="UniProtKB-KW"/>
</dbReference>
<dbReference type="InterPro" id="IPR015421">
    <property type="entry name" value="PyrdxlP-dep_Trfase_major"/>
</dbReference>
<evidence type="ECO:0000256" key="1">
    <source>
        <dbReference type="ARBA" id="ARBA00001933"/>
    </source>
</evidence>
<dbReference type="SMART" id="SM00345">
    <property type="entry name" value="HTH_GNTR"/>
    <property type="match status" value="1"/>
</dbReference>
<keyword evidence="6" id="KW-0238">DNA-binding</keyword>
<dbReference type="EMBL" id="BMOK01000005">
    <property type="protein sequence ID" value="GGL51263.1"/>
    <property type="molecule type" value="Genomic_DNA"/>
</dbReference>
<keyword evidence="3" id="KW-0032">Aminotransferase</keyword>
<evidence type="ECO:0000256" key="7">
    <source>
        <dbReference type="ARBA" id="ARBA00023163"/>
    </source>
</evidence>
<dbReference type="InterPro" id="IPR036390">
    <property type="entry name" value="WH_DNA-bd_sf"/>
</dbReference>
<evidence type="ECO:0000256" key="5">
    <source>
        <dbReference type="ARBA" id="ARBA00023015"/>
    </source>
</evidence>
<name>A0A917S1N2_9BACL</name>
<keyword evidence="10" id="KW-1185">Reference proteome</keyword>
<dbReference type="InterPro" id="IPR004839">
    <property type="entry name" value="Aminotransferase_I/II_large"/>
</dbReference>
<evidence type="ECO:0000256" key="2">
    <source>
        <dbReference type="ARBA" id="ARBA00005384"/>
    </source>
</evidence>
<evidence type="ECO:0000256" key="3">
    <source>
        <dbReference type="ARBA" id="ARBA00022576"/>
    </source>
</evidence>
<dbReference type="InterPro" id="IPR051446">
    <property type="entry name" value="HTH_trans_reg/aminotransferase"/>
</dbReference>
<proteinExistence type="inferred from homology"/>
<evidence type="ECO:0000256" key="4">
    <source>
        <dbReference type="ARBA" id="ARBA00022898"/>
    </source>
</evidence>
<dbReference type="SUPFAM" id="SSF46785">
    <property type="entry name" value="Winged helix' DNA-binding domain"/>
    <property type="match status" value="1"/>
</dbReference>
<protein>
    <submittedName>
        <fullName evidence="9">GntR family transcriptional regulator</fullName>
    </submittedName>
</protein>
<comment type="cofactor">
    <cofactor evidence="1">
        <name>pyridoxal 5'-phosphate</name>
        <dbReference type="ChEBI" id="CHEBI:597326"/>
    </cofactor>
</comment>
<dbReference type="Gene3D" id="1.10.10.10">
    <property type="entry name" value="Winged helix-like DNA-binding domain superfamily/Winged helix DNA-binding domain"/>
    <property type="match status" value="1"/>
</dbReference>
<keyword evidence="3" id="KW-0808">Transferase</keyword>
<dbReference type="AlphaFoldDB" id="A0A917S1N2"/>
<keyword evidence="7" id="KW-0804">Transcription</keyword>
<organism evidence="9 10">
    <name type="scientific">Sporolactobacillus putidus</name>
    <dbReference type="NCBI Taxonomy" id="492735"/>
    <lineage>
        <taxon>Bacteria</taxon>
        <taxon>Bacillati</taxon>
        <taxon>Bacillota</taxon>
        <taxon>Bacilli</taxon>
        <taxon>Bacillales</taxon>
        <taxon>Sporolactobacillaceae</taxon>
        <taxon>Sporolactobacillus</taxon>
    </lineage>
</organism>
<dbReference type="Gene3D" id="3.40.640.10">
    <property type="entry name" value="Type I PLP-dependent aspartate aminotransferase-like (Major domain)"/>
    <property type="match status" value="1"/>
</dbReference>
<evidence type="ECO:0000313" key="9">
    <source>
        <dbReference type="EMBL" id="GGL51263.1"/>
    </source>
</evidence>
<keyword evidence="4" id="KW-0663">Pyridoxal phosphate</keyword>
<keyword evidence="5" id="KW-0805">Transcription regulation</keyword>
<sequence length="465" mass="52651">MLFINLNRKSSRPLTQQIYEKIRRDILNRELKEGERLASSRGLASTVGVSRNVVLEAYDRLIAEGYLEVRPKSGTFVAKGSALPVYVKTTDHDQRMLRTDDELQILDFRGGNPAIDQFPRKKWGGLTKEVCGEAPDRIFGYGEPGGIKELRVTLAGYLQRVRGVHCHPEQIMITQGATQALRLITELLIREGTGIAVEDPVTDEMRNIFINAGADLVPVPVDEDGILPDCLPEEKKPGFVFVILSHQFPMGGILSIQRRVRLIEYARKMNNYIVEDDYDSEFTYEGAPVPSIQGLDPERVIYVGTFSKILSPALRMGYTVLPEHLIEKFRHLKWFHDRHASSIDQLVLSRFIEEGHLDHHVRKMKKIYRKRREVLVSSILSSFKEAKIIGKAAGMHLVVDIPGAVFTNDMVKKLKEKGVRIYPVVQYAIKKGLHEQQIVMGYGGLTPEQIVEGVEKLKVFLDGRK</sequence>
<dbReference type="Proteomes" id="UP000654670">
    <property type="component" value="Unassembled WGS sequence"/>
</dbReference>
<comment type="caution">
    <text evidence="9">The sequence shown here is derived from an EMBL/GenBank/DDBJ whole genome shotgun (WGS) entry which is preliminary data.</text>
</comment>
<comment type="similarity">
    <text evidence="2">In the C-terminal section; belongs to the class-I pyridoxal-phosphate-dependent aminotransferase family.</text>
</comment>
<feature type="domain" description="HTH gntR-type" evidence="8">
    <location>
        <begin position="12"/>
        <end position="80"/>
    </location>
</feature>